<keyword evidence="1" id="KW-0547">Nucleotide-binding</keyword>
<dbReference type="InterPro" id="IPR013815">
    <property type="entry name" value="ATP_grasp_subdomain_1"/>
</dbReference>
<dbReference type="SUPFAM" id="SSF56059">
    <property type="entry name" value="Glutathione synthetase ATP-binding domain-like"/>
    <property type="match status" value="1"/>
</dbReference>
<dbReference type="GO" id="GO:0005524">
    <property type="term" value="F:ATP binding"/>
    <property type="evidence" value="ECO:0007669"/>
    <property type="project" value="UniProtKB-UniRule"/>
</dbReference>
<proteinExistence type="predicted"/>
<organism evidence="3">
    <name type="scientific">Proteinivorax tanatarense</name>
    <dbReference type="NCBI Taxonomy" id="1260629"/>
    <lineage>
        <taxon>Bacteria</taxon>
        <taxon>Bacillati</taxon>
        <taxon>Bacillota</taxon>
        <taxon>Clostridia</taxon>
        <taxon>Eubacteriales</taxon>
        <taxon>Proteinivoracaceae</taxon>
        <taxon>Proteinivorax</taxon>
    </lineage>
</organism>
<reference evidence="3" key="1">
    <citation type="journal article" date="2013" name="Extremophiles">
        <title>Proteinivorax tanatarense gen. nov., sp. nov., an anaerobic, haloalkaliphilic, proteolytic bacterium isolated from a decaying algal bloom, and proposal of Proteinivoraceae fam. nov.</title>
        <authorList>
            <person name="Kevbrin V."/>
            <person name="Boltyanskaya Y."/>
            <person name="Zhilina T."/>
            <person name="Kolganova T."/>
            <person name="Lavrentjeva E."/>
            <person name="Kuznetsov B."/>
        </authorList>
    </citation>
    <scope>NUCLEOTIDE SEQUENCE</scope>
    <source>
        <strain evidence="3">Z-910T</strain>
    </source>
</reference>
<dbReference type="RefSeq" id="WP_350344704.1">
    <property type="nucleotide sequence ID" value="NZ_CP158367.1"/>
</dbReference>
<dbReference type="AlphaFoldDB" id="A0AAU7VPV1"/>
<accession>A0AAU7VPV1</accession>
<dbReference type="PROSITE" id="PS50975">
    <property type="entry name" value="ATP_GRASP"/>
    <property type="match status" value="1"/>
</dbReference>
<reference evidence="3" key="2">
    <citation type="submission" date="2024-06" db="EMBL/GenBank/DDBJ databases">
        <authorList>
            <person name="Petrova K.O."/>
            <person name="Toshchakov S.V."/>
            <person name="Boltjanskaja Y.V."/>
            <person name="Kevbrin V."/>
        </authorList>
    </citation>
    <scope>NUCLEOTIDE SEQUENCE</scope>
    <source>
        <strain evidence="3">Z-910T</strain>
    </source>
</reference>
<evidence type="ECO:0000313" key="3">
    <source>
        <dbReference type="EMBL" id="XBX75969.1"/>
    </source>
</evidence>
<dbReference type="PROSITE" id="PS00867">
    <property type="entry name" value="CPSASE_2"/>
    <property type="match status" value="1"/>
</dbReference>
<keyword evidence="1" id="KW-0067">ATP-binding</keyword>
<gene>
    <name evidence="3" type="ORF">PRVXT_001134</name>
</gene>
<dbReference type="InterPro" id="IPR005479">
    <property type="entry name" value="CPAse_ATP-bd"/>
</dbReference>
<keyword evidence="3" id="KW-0436">Ligase</keyword>
<dbReference type="Gene3D" id="3.30.1490.20">
    <property type="entry name" value="ATP-grasp fold, A domain"/>
    <property type="match status" value="1"/>
</dbReference>
<dbReference type="GO" id="GO:0046872">
    <property type="term" value="F:metal ion binding"/>
    <property type="evidence" value="ECO:0007669"/>
    <property type="project" value="InterPro"/>
</dbReference>
<dbReference type="Gene3D" id="3.30.470.20">
    <property type="entry name" value="ATP-grasp fold, B domain"/>
    <property type="match status" value="1"/>
</dbReference>
<dbReference type="GO" id="GO:0016874">
    <property type="term" value="F:ligase activity"/>
    <property type="evidence" value="ECO:0007669"/>
    <property type="project" value="UniProtKB-KW"/>
</dbReference>
<dbReference type="Pfam" id="PF02786">
    <property type="entry name" value="CPSase_L_D2"/>
    <property type="match status" value="1"/>
</dbReference>
<evidence type="ECO:0000259" key="2">
    <source>
        <dbReference type="PROSITE" id="PS50975"/>
    </source>
</evidence>
<dbReference type="InterPro" id="IPR011761">
    <property type="entry name" value="ATP-grasp"/>
</dbReference>
<dbReference type="EMBL" id="CP158367">
    <property type="protein sequence ID" value="XBX75969.1"/>
    <property type="molecule type" value="Genomic_DNA"/>
</dbReference>
<name>A0AAU7VPV1_9FIRM</name>
<sequence length="397" mass="46257">MDTDKKNSAVILGSNYYIALNAMRALGKKGIKVIGVDYNKKDAYALSSKYCSEELILPHYKYKKNEFIEGLIDFAKEEHSKPVLIPCADPYVEVIDEFRDELLKYYLLPPIEKGLTVNLLNKDSLHDIAREHDVKVPEIIWLKDNDILREVEKKFGYPCLLKPANSHQFVETFRQKMFIANNKEELDEAIKKVEEKGIEAFVQRIIPGPDSNMHTFDCYIDTSGEVSHYTTCQKKRQYPINYGASVYTGQKYFPELYDIGASFLKEIGYRGFAEIEFKKDEESKDFYLIEVNVRLTNFDVLLQKIDLNMPYIMYKDLVGEPLKPKAIKDDTNVHFWYAYEDILAIRNYLKTGQLSLKDILVSLKHRKAYAIWSVKDPIPFIKFSQKIFKKVINKIKK</sequence>
<feature type="domain" description="ATP-grasp" evidence="2">
    <location>
        <begin position="126"/>
        <end position="318"/>
    </location>
</feature>
<protein>
    <submittedName>
        <fullName evidence="3">Carboxylate--amine ligase</fullName>
    </submittedName>
</protein>
<evidence type="ECO:0000256" key="1">
    <source>
        <dbReference type="PROSITE-ProRule" id="PRU00409"/>
    </source>
</evidence>